<dbReference type="AlphaFoldDB" id="A0A6A5YLG7"/>
<evidence type="ECO:0000256" key="1">
    <source>
        <dbReference type="SAM" id="Coils"/>
    </source>
</evidence>
<gene>
    <name evidence="3" type="ORF">BDV96DRAFT_606208</name>
</gene>
<name>A0A6A5YLG7_9PLEO</name>
<evidence type="ECO:0000256" key="2">
    <source>
        <dbReference type="SAM" id="MobiDB-lite"/>
    </source>
</evidence>
<proteinExistence type="predicted"/>
<keyword evidence="4" id="KW-1185">Reference proteome</keyword>
<accession>A0A6A5YLG7</accession>
<keyword evidence="1" id="KW-0175">Coiled coil</keyword>
<dbReference type="Proteomes" id="UP000799770">
    <property type="component" value="Unassembled WGS sequence"/>
</dbReference>
<evidence type="ECO:0000313" key="3">
    <source>
        <dbReference type="EMBL" id="KAF2107942.1"/>
    </source>
</evidence>
<protein>
    <submittedName>
        <fullName evidence="3">Uncharacterized protein</fullName>
    </submittedName>
</protein>
<reference evidence="3" key="1">
    <citation type="journal article" date="2020" name="Stud. Mycol.">
        <title>101 Dothideomycetes genomes: a test case for predicting lifestyles and emergence of pathogens.</title>
        <authorList>
            <person name="Haridas S."/>
            <person name="Albert R."/>
            <person name="Binder M."/>
            <person name="Bloem J."/>
            <person name="Labutti K."/>
            <person name="Salamov A."/>
            <person name="Andreopoulos B."/>
            <person name="Baker S."/>
            <person name="Barry K."/>
            <person name="Bills G."/>
            <person name="Bluhm B."/>
            <person name="Cannon C."/>
            <person name="Castanera R."/>
            <person name="Culley D."/>
            <person name="Daum C."/>
            <person name="Ezra D."/>
            <person name="Gonzalez J."/>
            <person name="Henrissat B."/>
            <person name="Kuo A."/>
            <person name="Liang C."/>
            <person name="Lipzen A."/>
            <person name="Lutzoni F."/>
            <person name="Magnuson J."/>
            <person name="Mondo S."/>
            <person name="Nolan M."/>
            <person name="Ohm R."/>
            <person name="Pangilinan J."/>
            <person name="Park H.-J."/>
            <person name="Ramirez L."/>
            <person name="Alfaro M."/>
            <person name="Sun H."/>
            <person name="Tritt A."/>
            <person name="Yoshinaga Y."/>
            <person name="Zwiers L.-H."/>
            <person name="Turgeon B."/>
            <person name="Goodwin S."/>
            <person name="Spatafora J."/>
            <person name="Crous P."/>
            <person name="Grigoriev I."/>
        </authorList>
    </citation>
    <scope>NUCLEOTIDE SEQUENCE</scope>
    <source>
        <strain evidence="3">CBS 627.86</strain>
    </source>
</reference>
<feature type="coiled-coil region" evidence="1">
    <location>
        <begin position="75"/>
        <end position="134"/>
    </location>
</feature>
<organism evidence="3 4">
    <name type="scientific">Lophiotrema nucula</name>
    <dbReference type="NCBI Taxonomy" id="690887"/>
    <lineage>
        <taxon>Eukaryota</taxon>
        <taxon>Fungi</taxon>
        <taxon>Dikarya</taxon>
        <taxon>Ascomycota</taxon>
        <taxon>Pezizomycotina</taxon>
        <taxon>Dothideomycetes</taxon>
        <taxon>Pleosporomycetidae</taxon>
        <taxon>Pleosporales</taxon>
        <taxon>Lophiotremataceae</taxon>
        <taxon>Lophiotrema</taxon>
    </lineage>
</organism>
<feature type="compositionally biased region" description="Basic and acidic residues" evidence="2">
    <location>
        <begin position="159"/>
        <end position="178"/>
    </location>
</feature>
<evidence type="ECO:0000313" key="4">
    <source>
        <dbReference type="Proteomes" id="UP000799770"/>
    </source>
</evidence>
<dbReference type="EMBL" id="ML977351">
    <property type="protein sequence ID" value="KAF2107942.1"/>
    <property type="molecule type" value="Genomic_DNA"/>
</dbReference>
<feature type="region of interest" description="Disordered" evidence="2">
    <location>
        <begin position="150"/>
        <end position="200"/>
    </location>
</feature>
<sequence>MASRFMHLKFNQSLPDGRRDLRISDEPPKPPRCLSHFRYGGLTPLFLSTSSPMTGRWLLRLPLRTPLVDGIRKHLEDYDKGMADLNNEISELTDALEDTNFGKLSSTFEDRQRLENLQNRKLNLGKERQETDKLLEALLLFRARLSEERESVDDQITPQKREGEEEKVMHESASKADGEGNGIKSGRTPKRPRGVGEITR</sequence>